<organism evidence="2">
    <name type="scientific">Salmonella senftenberg</name>
    <dbReference type="NCBI Taxonomy" id="28150"/>
    <lineage>
        <taxon>Bacteria</taxon>
        <taxon>Pseudomonadati</taxon>
        <taxon>Pseudomonadota</taxon>
        <taxon>Gammaproteobacteria</taxon>
        <taxon>Enterobacterales</taxon>
        <taxon>Enterobacteriaceae</taxon>
        <taxon>Salmonella</taxon>
    </lineage>
</organism>
<dbReference type="AlphaFoldDB" id="A0A5U9AD56"/>
<evidence type="ECO:0000313" key="2">
    <source>
        <dbReference type="EMBL" id="EBS0944779.1"/>
    </source>
</evidence>
<feature type="non-terminal residue" evidence="2">
    <location>
        <position position="1"/>
    </location>
</feature>
<gene>
    <name evidence="2" type="ORF">D5822_19605</name>
    <name evidence="3" type="ORF">D5B89_18970</name>
</gene>
<dbReference type="EMBL" id="AAHOLL010000020">
    <property type="protein sequence ID" value="EBY5859750.1"/>
    <property type="molecule type" value="Genomic_DNA"/>
</dbReference>
<protein>
    <submittedName>
        <fullName evidence="2">Uncharacterized protein</fullName>
    </submittedName>
</protein>
<name>A0A5U9AD56_SALSE</name>
<reference evidence="2" key="1">
    <citation type="submission" date="2018-09" db="EMBL/GenBank/DDBJ databases">
        <authorList>
            <person name="Ashton P.M."/>
            <person name="Dallman T."/>
            <person name="Nair S."/>
            <person name="De Pinna E."/>
            <person name="Peters T."/>
            <person name="Grant K."/>
        </authorList>
    </citation>
    <scope>NUCLEOTIDE SEQUENCE</scope>
    <source>
        <strain evidence="2">271131</strain>
        <strain evidence="3">596928</strain>
    </source>
</reference>
<evidence type="ECO:0000313" key="3">
    <source>
        <dbReference type="EMBL" id="EBY5859750.1"/>
    </source>
</evidence>
<sequence>STTGAASWTDRAHSERAAPKGRAKRVNPPLTAIFKLRACTEVRAFCLYVTRRLPDDDAIYKRLIRLPRAQHHQANY</sequence>
<accession>A0A5U9AD56</accession>
<comment type="caution">
    <text evidence="2">The sequence shown here is derived from an EMBL/GenBank/DDBJ whole genome shotgun (WGS) entry which is preliminary data.</text>
</comment>
<proteinExistence type="predicted"/>
<dbReference type="EMBL" id="AAGUJP010000022">
    <property type="protein sequence ID" value="EBS0944779.1"/>
    <property type="molecule type" value="Genomic_DNA"/>
</dbReference>
<evidence type="ECO:0000256" key="1">
    <source>
        <dbReference type="SAM" id="MobiDB-lite"/>
    </source>
</evidence>
<feature type="region of interest" description="Disordered" evidence="1">
    <location>
        <begin position="1"/>
        <end position="25"/>
    </location>
</feature>